<protein>
    <submittedName>
        <fullName evidence="1">Uncharacterized protein</fullName>
    </submittedName>
</protein>
<sequence length="474" mass="47285">MAITITGANGDTVSVGAATGRARAPAAALQSEINSGIADGSIVAYDIYPSSGNPDNTTNAKEAAIVQESGTYAVPNTYRYIVVADDDGTNSGAVTLNSPDFLLGTVSILAGRTSGTTYNAGNEAGTLINTVGNLTFDGSGKTGAWTIYTGDGESTVTTTNANNKINTGTGKTSIALGSGNNTIYSQGQDTITGGAGGYNTVTLTGAKSQVTMDDNTLILDTGTTNAISVGKNSTVTGGSSGTVTFANGGTQNIYQGGSGETVSATTSGTELKVIHGADTSYDINGKINFLNGTGTTTLTATDQLTAFGASDSNYTMNASGSNTGLFVADKGNETLNASGSTIGIQIYANTVSGATANFVATGGSGNDTLAAGIGNTTFTGGAGDNLFMFTKGATGNGNTVITDFGTSGNNKIGLFNYGLDESSLATLLQNSKNDASGNAVLSLDDSQTVTLQGVSVSDLNASRFEVLNATAKTA</sequence>
<dbReference type="Proteomes" id="UP000005939">
    <property type="component" value="Unassembled WGS sequence"/>
</dbReference>
<name>G6F317_9PROT</name>
<dbReference type="InterPro" id="IPR011049">
    <property type="entry name" value="Serralysin-like_metalloprot_C"/>
</dbReference>
<dbReference type="STRING" id="1088868.CIN_20130"/>
<dbReference type="RefSeq" id="WP_008855003.1">
    <property type="nucleotide sequence ID" value="NZ_AGFR01000012.1"/>
</dbReference>
<dbReference type="Gene3D" id="2.150.10.10">
    <property type="entry name" value="Serralysin-like metalloprotease, C-terminal"/>
    <property type="match status" value="1"/>
</dbReference>
<dbReference type="PATRIC" id="fig|1088868.3.peg.2018"/>
<comment type="caution">
    <text evidence="1">The sequence shown here is derived from an EMBL/GenBank/DDBJ whole genome shotgun (WGS) entry which is preliminary data.</text>
</comment>
<dbReference type="eggNOG" id="COG2931">
    <property type="taxonomic scope" value="Bacteria"/>
</dbReference>
<organism evidence="1 2">
    <name type="scientific">Commensalibacter intestini A911</name>
    <dbReference type="NCBI Taxonomy" id="1088868"/>
    <lineage>
        <taxon>Bacteria</taxon>
        <taxon>Pseudomonadati</taxon>
        <taxon>Pseudomonadota</taxon>
        <taxon>Alphaproteobacteria</taxon>
        <taxon>Acetobacterales</taxon>
        <taxon>Acetobacteraceae</taxon>
    </lineage>
</organism>
<accession>G6F317</accession>
<evidence type="ECO:0000313" key="1">
    <source>
        <dbReference type="EMBL" id="EHD13030.1"/>
    </source>
</evidence>
<gene>
    <name evidence="1" type="ORF">CIN_20130</name>
</gene>
<proteinExistence type="predicted"/>
<dbReference type="EMBL" id="AGFR01000012">
    <property type="protein sequence ID" value="EHD13030.1"/>
    <property type="molecule type" value="Genomic_DNA"/>
</dbReference>
<evidence type="ECO:0000313" key="2">
    <source>
        <dbReference type="Proteomes" id="UP000005939"/>
    </source>
</evidence>
<dbReference type="OrthoDB" id="7284453at2"/>
<dbReference type="AlphaFoldDB" id="G6F317"/>
<dbReference type="SUPFAM" id="SSF51120">
    <property type="entry name" value="beta-Roll"/>
    <property type="match status" value="2"/>
</dbReference>
<reference evidence="1 2" key="1">
    <citation type="submission" date="2011-10" db="EMBL/GenBank/DDBJ databases">
        <title>Genome Sequence of Commensalibacter intestini A911, isolated from Drosophila gut.</title>
        <authorList>
            <person name="Lee W.-J."/>
            <person name="Kim E.-K."/>
        </authorList>
    </citation>
    <scope>NUCLEOTIDE SEQUENCE [LARGE SCALE GENOMIC DNA]</scope>
    <source>
        <strain evidence="1 2">A911</strain>
    </source>
</reference>
<dbReference type="PRINTS" id="PR00313">
    <property type="entry name" value="CABNDNGRPT"/>
</dbReference>